<organism evidence="10 11">
    <name type="scientific">Taxus chinensis</name>
    <name type="common">Chinese yew</name>
    <name type="synonym">Taxus wallichiana var. chinensis</name>
    <dbReference type="NCBI Taxonomy" id="29808"/>
    <lineage>
        <taxon>Eukaryota</taxon>
        <taxon>Viridiplantae</taxon>
        <taxon>Streptophyta</taxon>
        <taxon>Embryophyta</taxon>
        <taxon>Tracheophyta</taxon>
        <taxon>Spermatophyta</taxon>
        <taxon>Pinopsida</taxon>
        <taxon>Pinidae</taxon>
        <taxon>Conifers II</taxon>
        <taxon>Cupressales</taxon>
        <taxon>Taxaceae</taxon>
        <taxon>Taxus</taxon>
    </lineage>
</organism>
<comment type="caution">
    <text evidence="10">The sequence shown here is derived from an EMBL/GenBank/DDBJ whole genome shotgun (WGS) entry which is preliminary data.</text>
</comment>
<evidence type="ECO:0000256" key="8">
    <source>
        <dbReference type="ARBA" id="ARBA00045204"/>
    </source>
</evidence>
<evidence type="ECO:0000256" key="1">
    <source>
        <dbReference type="ARBA" id="ARBA00004477"/>
    </source>
</evidence>
<gene>
    <name evidence="10" type="ORF">KI387_030124</name>
</gene>
<dbReference type="GO" id="GO:0045047">
    <property type="term" value="P:protein targeting to ER"/>
    <property type="evidence" value="ECO:0007669"/>
    <property type="project" value="TreeGrafter"/>
</dbReference>
<evidence type="ECO:0000256" key="5">
    <source>
        <dbReference type="ARBA" id="ARBA00022824"/>
    </source>
</evidence>
<evidence type="ECO:0000256" key="9">
    <source>
        <dbReference type="SAM" id="Phobius"/>
    </source>
</evidence>
<dbReference type="Proteomes" id="UP000824469">
    <property type="component" value="Unassembled WGS sequence"/>
</dbReference>
<keyword evidence="6 9" id="KW-1133">Transmembrane helix</keyword>
<keyword evidence="7 9" id="KW-0472">Membrane</keyword>
<evidence type="ECO:0000313" key="11">
    <source>
        <dbReference type="Proteomes" id="UP000824469"/>
    </source>
</evidence>
<accession>A0AA38CCZ9</accession>
<keyword evidence="11" id="KW-1185">Reference proteome</keyword>
<name>A0AA38CCZ9_TAXCH</name>
<dbReference type="AlphaFoldDB" id="A0AA38CCZ9"/>
<evidence type="ECO:0000256" key="7">
    <source>
        <dbReference type="ARBA" id="ARBA00023136"/>
    </source>
</evidence>
<evidence type="ECO:0000256" key="4">
    <source>
        <dbReference type="ARBA" id="ARBA00022692"/>
    </source>
</evidence>
<comment type="function">
    <text evidence="8">Component of the signal peptidase complex (SPC) which catalyzes the cleavage of N-terminal signal sequences from nascent proteins as they are translocated into the lumen of the endoplasmic reticulum. Dispensable for SPC enzymatic activity.</text>
</comment>
<evidence type="ECO:0000256" key="6">
    <source>
        <dbReference type="ARBA" id="ARBA00022989"/>
    </source>
</evidence>
<evidence type="ECO:0000313" key="10">
    <source>
        <dbReference type="EMBL" id="KAH9298442.1"/>
    </source>
</evidence>
<dbReference type="GO" id="GO:0005787">
    <property type="term" value="C:signal peptidase complex"/>
    <property type="evidence" value="ECO:0007669"/>
    <property type="project" value="InterPro"/>
</dbReference>
<feature type="non-terminal residue" evidence="10">
    <location>
        <position position="126"/>
    </location>
</feature>
<feature type="transmembrane region" description="Helical" evidence="9">
    <location>
        <begin position="58"/>
        <end position="79"/>
    </location>
</feature>
<dbReference type="EMBL" id="JAHRHJ020000010">
    <property type="protein sequence ID" value="KAH9298442.1"/>
    <property type="molecule type" value="Genomic_DNA"/>
</dbReference>
<dbReference type="OMA" id="RWWIYIS"/>
<evidence type="ECO:0000256" key="2">
    <source>
        <dbReference type="ARBA" id="ARBA00005245"/>
    </source>
</evidence>
<dbReference type="GO" id="GO:0006465">
    <property type="term" value="P:signal peptide processing"/>
    <property type="evidence" value="ECO:0007669"/>
    <property type="project" value="InterPro"/>
</dbReference>
<keyword evidence="5" id="KW-0256">Endoplasmic reticulum</keyword>
<comment type="similarity">
    <text evidence="2">Belongs to the SPCS1 family.</text>
</comment>
<dbReference type="PANTHER" id="PTHR13202:SF0">
    <property type="entry name" value="SIGNAL PEPTIDASE COMPLEX SUBUNIT 1"/>
    <property type="match status" value="1"/>
</dbReference>
<dbReference type="PANTHER" id="PTHR13202">
    <property type="entry name" value="MICROSOMAL SIGNAL PEPTIDASE 12 KDA SUBUNIT"/>
    <property type="match status" value="1"/>
</dbReference>
<reference evidence="10 11" key="1">
    <citation type="journal article" date="2021" name="Nat. Plants">
        <title>The Taxus genome provides insights into paclitaxel biosynthesis.</title>
        <authorList>
            <person name="Xiong X."/>
            <person name="Gou J."/>
            <person name="Liao Q."/>
            <person name="Li Y."/>
            <person name="Zhou Q."/>
            <person name="Bi G."/>
            <person name="Li C."/>
            <person name="Du R."/>
            <person name="Wang X."/>
            <person name="Sun T."/>
            <person name="Guo L."/>
            <person name="Liang H."/>
            <person name="Lu P."/>
            <person name="Wu Y."/>
            <person name="Zhang Z."/>
            <person name="Ro D.K."/>
            <person name="Shang Y."/>
            <person name="Huang S."/>
            <person name="Yan J."/>
        </authorList>
    </citation>
    <scope>NUCLEOTIDE SEQUENCE [LARGE SCALE GENOMIC DNA]</scope>
    <source>
        <strain evidence="10">Ta-2019</strain>
    </source>
</reference>
<dbReference type="InterPro" id="IPR009542">
    <property type="entry name" value="Spc1/SPCS1"/>
</dbReference>
<protein>
    <recommendedName>
        <fullName evidence="3">Signal peptidase complex subunit 1</fullName>
    </recommendedName>
</protein>
<sequence>MPQRVEVIVGERHRRESDNMAEERLEALSEQCLQYSLILSAVCAALCGYYTWSFKTMLVTYATCLLCSLLLLIPDWSFFTRHPSHWGFPMASDKQTAIAHKPTFQFLNNSSNYAQRFNFYPLRMIG</sequence>
<proteinExistence type="inferred from homology"/>
<evidence type="ECO:0000256" key="3">
    <source>
        <dbReference type="ARBA" id="ARBA00017059"/>
    </source>
</evidence>
<dbReference type="Pfam" id="PF06645">
    <property type="entry name" value="SPC12"/>
    <property type="match status" value="1"/>
</dbReference>
<comment type="subcellular location">
    <subcellularLocation>
        <location evidence="1">Endoplasmic reticulum membrane</location>
        <topology evidence="1">Multi-pass membrane protein</topology>
    </subcellularLocation>
</comment>
<keyword evidence="4 9" id="KW-0812">Transmembrane</keyword>